<evidence type="ECO:0000313" key="2">
    <source>
        <dbReference type="EMBL" id="GKV24320.1"/>
    </source>
</evidence>
<keyword evidence="1" id="KW-0472">Membrane</keyword>
<dbReference type="EMBL" id="BPVZ01000065">
    <property type="protein sequence ID" value="GKV24320.1"/>
    <property type="molecule type" value="Genomic_DNA"/>
</dbReference>
<reference evidence="2 3" key="1">
    <citation type="journal article" date="2021" name="Commun. Biol.">
        <title>The genome of Shorea leprosula (Dipterocarpaceae) highlights the ecological relevance of drought in aseasonal tropical rainforests.</title>
        <authorList>
            <person name="Ng K.K.S."/>
            <person name="Kobayashi M.J."/>
            <person name="Fawcett J.A."/>
            <person name="Hatakeyama M."/>
            <person name="Paape T."/>
            <person name="Ng C.H."/>
            <person name="Ang C.C."/>
            <person name="Tnah L.H."/>
            <person name="Lee C.T."/>
            <person name="Nishiyama T."/>
            <person name="Sese J."/>
            <person name="O'Brien M.J."/>
            <person name="Copetti D."/>
            <person name="Mohd Noor M.I."/>
            <person name="Ong R.C."/>
            <person name="Putra M."/>
            <person name="Sireger I.Z."/>
            <person name="Indrioko S."/>
            <person name="Kosugi Y."/>
            <person name="Izuno A."/>
            <person name="Isagi Y."/>
            <person name="Lee S.L."/>
            <person name="Shimizu K.K."/>
        </authorList>
    </citation>
    <scope>NUCLEOTIDE SEQUENCE [LARGE SCALE GENOMIC DNA]</scope>
    <source>
        <tissue evidence="2">Leaf</tissue>
    </source>
</reference>
<evidence type="ECO:0000313" key="3">
    <source>
        <dbReference type="Proteomes" id="UP001054252"/>
    </source>
</evidence>
<gene>
    <name evidence="2" type="ORF">SLEP1_g33947</name>
</gene>
<name>A0AAV5KIF8_9ROSI</name>
<dbReference type="AlphaFoldDB" id="A0AAV5KIF8"/>
<proteinExistence type="predicted"/>
<feature type="transmembrane region" description="Helical" evidence="1">
    <location>
        <begin position="32"/>
        <end position="52"/>
    </location>
</feature>
<evidence type="ECO:0000256" key="1">
    <source>
        <dbReference type="SAM" id="Phobius"/>
    </source>
</evidence>
<dbReference type="Proteomes" id="UP001054252">
    <property type="component" value="Unassembled WGS sequence"/>
</dbReference>
<sequence>MASLLTRHFPFLGSKSGSWTRKEGKNQALYRFPQGMAGFLFFFLSGGCSRVGKSRSTRGRRKKKKEKISAILIQFSSFKPLNFQNFGY</sequence>
<keyword evidence="3" id="KW-1185">Reference proteome</keyword>
<comment type="caution">
    <text evidence="2">The sequence shown here is derived from an EMBL/GenBank/DDBJ whole genome shotgun (WGS) entry which is preliminary data.</text>
</comment>
<accession>A0AAV5KIF8</accession>
<protein>
    <submittedName>
        <fullName evidence="2">Uncharacterized protein</fullName>
    </submittedName>
</protein>
<organism evidence="2 3">
    <name type="scientific">Rubroshorea leprosula</name>
    <dbReference type="NCBI Taxonomy" id="152421"/>
    <lineage>
        <taxon>Eukaryota</taxon>
        <taxon>Viridiplantae</taxon>
        <taxon>Streptophyta</taxon>
        <taxon>Embryophyta</taxon>
        <taxon>Tracheophyta</taxon>
        <taxon>Spermatophyta</taxon>
        <taxon>Magnoliopsida</taxon>
        <taxon>eudicotyledons</taxon>
        <taxon>Gunneridae</taxon>
        <taxon>Pentapetalae</taxon>
        <taxon>rosids</taxon>
        <taxon>malvids</taxon>
        <taxon>Malvales</taxon>
        <taxon>Dipterocarpaceae</taxon>
        <taxon>Rubroshorea</taxon>
    </lineage>
</organism>
<keyword evidence="1" id="KW-1133">Transmembrane helix</keyword>
<keyword evidence="1" id="KW-0812">Transmembrane</keyword>